<comment type="caution">
    <text evidence="1">The sequence shown here is derived from an EMBL/GenBank/DDBJ whole genome shotgun (WGS) entry which is preliminary data.</text>
</comment>
<proteinExistence type="predicted"/>
<accession>G5HQJ5</accession>
<dbReference type="Proteomes" id="UP000003763">
    <property type="component" value="Unassembled WGS sequence"/>
</dbReference>
<protein>
    <submittedName>
        <fullName evidence="1">Uncharacterized protein</fullName>
    </submittedName>
</protein>
<gene>
    <name evidence="1" type="ORF">HMPREF9469_04857</name>
</gene>
<name>G5HQJ5_9FIRM</name>
<reference evidence="1 2" key="1">
    <citation type="submission" date="2011-08" db="EMBL/GenBank/DDBJ databases">
        <title>The Genome Sequence of Clostridium citroniae WAL-17108.</title>
        <authorList>
            <consortium name="The Broad Institute Genome Sequencing Platform"/>
            <person name="Earl A."/>
            <person name="Ward D."/>
            <person name="Feldgarden M."/>
            <person name="Gevers D."/>
            <person name="Finegold S.M."/>
            <person name="Summanen P.H."/>
            <person name="Molitoris D.R."/>
            <person name="Vaisanen M.L."/>
            <person name="Daigneault M."/>
            <person name="Allen-Vercoe E."/>
            <person name="Young S.K."/>
            <person name="Zeng Q."/>
            <person name="Gargeya S."/>
            <person name="Fitzgerald M."/>
            <person name="Haas B."/>
            <person name="Abouelleil A."/>
            <person name="Alvarado L."/>
            <person name="Arachchi H.M."/>
            <person name="Berlin A."/>
            <person name="Brown A."/>
            <person name="Chapman S.B."/>
            <person name="Chen Z."/>
            <person name="Dunbar C."/>
            <person name="Freedman E."/>
            <person name="Gearin G."/>
            <person name="Gellesch M."/>
            <person name="Goldberg J."/>
            <person name="Griggs A."/>
            <person name="Gujja S."/>
            <person name="Heiman D."/>
            <person name="Howarth C."/>
            <person name="Larson L."/>
            <person name="Lui A."/>
            <person name="MacDonald P.J.P."/>
            <person name="Montmayeur A."/>
            <person name="Murphy C."/>
            <person name="Neiman D."/>
            <person name="Pearson M."/>
            <person name="Priest M."/>
            <person name="Roberts A."/>
            <person name="Saif S."/>
            <person name="Shea T."/>
            <person name="Shenoy N."/>
            <person name="Sisk P."/>
            <person name="Stolte C."/>
            <person name="Sykes S."/>
            <person name="Wortman J."/>
            <person name="Nusbaum C."/>
            <person name="Birren B."/>
        </authorList>
    </citation>
    <scope>NUCLEOTIDE SEQUENCE [LARGE SCALE GENOMIC DNA]</scope>
    <source>
        <strain evidence="1 2">WAL-17108</strain>
    </source>
</reference>
<dbReference type="AlphaFoldDB" id="G5HQJ5"/>
<dbReference type="HOGENOM" id="CLU_1934361_0_0_9"/>
<evidence type="ECO:0000313" key="1">
    <source>
        <dbReference type="EMBL" id="EHE96321.1"/>
    </source>
</evidence>
<dbReference type="RefSeq" id="WP_007868242.1">
    <property type="nucleotide sequence ID" value="NZ_JH376428.1"/>
</dbReference>
<sequence>MKVYEDSSKTELVTEIPENRILSLLDWEHAEFGKEVFLLSVPIRPDGSNGMFDILVAVSAEFGTDFDNICSDQMELCISKDNMKTALYIANGDDDGIWGSVELSKDEFLAIMDETYKHWREMVEHEYIVS</sequence>
<dbReference type="EMBL" id="ADLJ01000044">
    <property type="protein sequence ID" value="EHE96321.1"/>
    <property type="molecule type" value="Genomic_DNA"/>
</dbReference>
<evidence type="ECO:0000313" key="2">
    <source>
        <dbReference type="Proteomes" id="UP000003763"/>
    </source>
</evidence>
<organism evidence="1 2">
    <name type="scientific">[Clostridium] citroniae WAL-17108</name>
    <dbReference type="NCBI Taxonomy" id="742733"/>
    <lineage>
        <taxon>Bacteria</taxon>
        <taxon>Bacillati</taxon>
        <taxon>Bacillota</taxon>
        <taxon>Clostridia</taxon>
        <taxon>Lachnospirales</taxon>
        <taxon>Lachnospiraceae</taxon>
        <taxon>Enterocloster</taxon>
    </lineage>
</organism>
<dbReference type="PATRIC" id="fig|742733.3.peg.5005"/>